<name>A0A0S4LFU9_9BACT</name>
<dbReference type="InterPro" id="IPR028098">
    <property type="entry name" value="Glyco_trans_4-like_N"/>
</dbReference>
<proteinExistence type="predicted"/>
<evidence type="ECO:0000313" key="4">
    <source>
        <dbReference type="EMBL" id="CUS36127.1"/>
    </source>
</evidence>
<dbReference type="SUPFAM" id="SSF53756">
    <property type="entry name" value="UDP-Glycosyltransferase/glycogen phosphorylase"/>
    <property type="match status" value="1"/>
</dbReference>
<reference evidence="5" key="1">
    <citation type="submission" date="2015-10" db="EMBL/GenBank/DDBJ databases">
        <authorList>
            <person name="Luecker S."/>
            <person name="Luecker S."/>
        </authorList>
    </citation>
    <scope>NUCLEOTIDE SEQUENCE [LARGE SCALE GENOMIC DNA]</scope>
</reference>
<evidence type="ECO:0000256" key="1">
    <source>
        <dbReference type="ARBA" id="ARBA00022679"/>
    </source>
</evidence>
<keyword evidence="5" id="KW-1185">Reference proteome</keyword>
<dbReference type="AlphaFoldDB" id="A0A0S4LFU9"/>
<dbReference type="PANTHER" id="PTHR46401:SF2">
    <property type="entry name" value="GLYCOSYLTRANSFERASE WBBK-RELATED"/>
    <property type="match status" value="1"/>
</dbReference>
<dbReference type="Proteomes" id="UP000198736">
    <property type="component" value="Unassembled WGS sequence"/>
</dbReference>
<organism evidence="4 5">
    <name type="scientific">Candidatus Nitrospira nitrificans</name>
    <dbReference type="NCBI Taxonomy" id="1742973"/>
    <lineage>
        <taxon>Bacteria</taxon>
        <taxon>Pseudomonadati</taxon>
        <taxon>Nitrospirota</taxon>
        <taxon>Nitrospiria</taxon>
        <taxon>Nitrospirales</taxon>
        <taxon>Nitrospiraceae</taxon>
        <taxon>Nitrospira</taxon>
    </lineage>
</organism>
<evidence type="ECO:0000313" key="5">
    <source>
        <dbReference type="Proteomes" id="UP000198736"/>
    </source>
</evidence>
<dbReference type="STRING" id="1742973.COMA2_200074"/>
<dbReference type="CDD" id="cd03809">
    <property type="entry name" value="GT4_MtfB-like"/>
    <property type="match status" value="1"/>
</dbReference>
<keyword evidence="1 4" id="KW-0808">Transferase</keyword>
<dbReference type="GO" id="GO:0016757">
    <property type="term" value="F:glycosyltransferase activity"/>
    <property type="evidence" value="ECO:0007669"/>
    <property type="project" value="InterPro"/>
</dbReference>
<feature type="domain" description="Glycosyltransferase subfamily 4-like N-terminal" evidence="3">
    <location>
        <begin position="13"/>
        <end position="179"/>
    </location>
</feature>
<protein>
    <submittedName>
        <fullName evidence="4">Glycosyl transferase, group 1</fullName>
    </submittedName>
</protein>
<dbReference type="EMBL" id="CZPZ01000013">
    <property type="protein sequence ID" value="CUS36127.1"/>
    <property type="molecule type" value="Genomic_DNA"/>
</dbReference>
<accession>A0A0S4LFU9</accession>
<sequence length="383" mass="42458">MKVVINALSARLGGGQTYLINLLRCIPAREELEVIILGPSSLRASIDQVNLRWLLPSWPLENPLVRTIWERFRLPGILQELGADLLFCPGGVVATPAPKGCKVVTMFRNMIPFDPVQRARYPLGYMRVRNWLLERSMLRSMIRADLVIFVSQFAKQVIERRAPGRIGRSAVIPHGVGPEFRPADAPAARPSWLPKEAYLLYVSTFDVYKAQVQVVREFALLKQRRAGQERLVLVGSDSQNPQYAQAVRDEIHDLGLEGHVIVPGLIPYRELPALYQHAAVNIFATESENCPNILLEAMAAGRPVVCSNFPPMPEFGGDAVSYFDPRKPSDLAAKVSQVLDDPSFSRSLGASAAARASDYDWETAASSTWKLLQSLASKECQVG</sequence>
<dbReference type="GO" id="GO:0009103">
    <property type="term" value="P:lipopolysaccharide biosynthetic process"/>
    <property type="evidence" value="ECO:0007669"/>
    <property type="project" value="TreeGrafter"/>
</dbReference>
<dbReference type="OrthoDB" id="9769555at2"/>
<dbReference type="Pfam" id="PF13439">
    <property type="entry name" value="Glyco_transf_4"/>
    <property type="match status" value="1"/>
</dbReference>
<feature type="domain" description="Glycosyl transferase family 1" evidence="2">
    <location>
        <begin position="194"/>
        <end position="352"/>
    </location>
</feature>
<evidence type="ECO:0000259" key="2">
    <source>
        <dbReference type="Pfam" id="PF00534"/>
    </source>
</evidence>
<gene>
    <name evidence="4" type="ORF">COMA2_200074</name>
</gene>
<dbReference type="Gene3D" id="3.40.50.2000">
    <property type="entry name" value="Glycogen Phosphorylase B"/>
    <property type="match status" value="2"/>
</dbReference>
<dbReference type="Pfam" id="PF00534">
    <property type="entry name" value="Glycos_transf_1"/>
    <property type="match status" value="1"/>
</dbReference>
<dbReference type="PANTHER" id="PTHR46401">
    <property type="entry name" value="GLYCOSYLTRANSFERASE WBBK-RELATED"/>
    <property type="match status" value="1"/>
</dbReference>
<dbReference type="InterPro" id="IPR001296">
    <property type="entry name" value="Glyco_trans_1"/>
</dbReference>
<evidence type="ECO:0000259" key="3">
    <source>
        <dbReference type="Pfam" id="PF13439"/>
    </source>
</evidence>